<dbReference type="OrthoDB" id="5421421at2759"/>
<dbReference type="Proteomes" id="UP000275078">
    <property type="component" value="Unassembled WGS sequence"/>
</dbReference>
<organism evidence="2 3">
    <name type="scientific">Ascobolus immersus RN42</name>
    <dbReference type="NCBI Taxonomy" id="1160509"/>
    <lineage>
        <taxon>Eukaryota</taxon>
        <taxon>Fungi</taxon>
        <taxon>Dikarya</taxon>
        <taxon>Ascomycota</taxon>
        <taxon>Pezizomycotina</taxon>
        <taxon>Pezizomycetes</taxon>
        <taxon>Pezizales</taxon>
        <taxon>Ascobolaceae</taxon>
        <taxon>Ascobolus</taxon>
    </lineage>
</organism>
<evidence type="ECO:0000256" key="1">
    <source>
        <dbReference type="SAM" id="MobiDB-lite"/>
    </source>
</evidence>
<protein>
    <recommendedName>
        <fullName evidence="4">Myb-like domain-containing protein</fullName>
    </recommendedName>
</protein>
<accession>A0A3N4HWT6</accession>
<reference evidence="2 3" key="1">
    <citation type="journal article" date="2018" name="Nat. Ecol. Evol.">
        <title>Pezizomycetes genomes reveal the molecular basis of ectomycorrhizal truffle lifestyle.</title>
        <authorList>
            <person name="Murat C."/>
            <person name="Payen T."/>
            <person name="Noel B."/>
            <person name="Kuo A."/>
            <person name="Morin E."/>
            <person name="Chen J."/>
            <person name="Kohler A."/>
            <person name="Krizsan K."/>
            <person name="Balestrini R."/>
            <person name="Da Silva C."/>
            <person name="Montanini B."/>
            <person name="Hainaut M."/>
            <person name="Levati E."/>
            <person name="Barry K.W."/>
            <person name="Belfiori B."/>
            <person name="Cichocki N."/>
            <person name="Clum A."/>
            <person name="Dockter R.B."/>
            <person name="Fauchery L."/>
            <person name="Guy J."/>
            <person name="Iotti M."/>
            <person name="Le Tacon F."/>
            <person name="Lindquist E.A."/>
            <person name="Lipzen A."/>
            <person name="Malagnac F."/>
            <person name="Mello A."/>
            <person name="Molinier V."/>
            <person name="Miyauchi S."/>
            <person name="Poulain J."/>
            <person name="Riccioni C."/>
            <person name="Rubini A."/>
            <person name="Sitrit Y."/>
            <person name="Splivallo R."/>
            <person name="Traeger S."/>
            <person name="Wang M."/>
            <person name="Zifcakova L."/>
            <person name="Wipf D."/>
            <person name="Zambonelli A."/>
            <person name="Paolocci F."/>
            <person name="Nowrousian M."/>
            <person name="Ottonello S."/>
            <person name="Baldrian P."/>
            <person name="Spatafora J.W."/>
            <person name="Henrissat B."/>
            <person name="Nagy L.G."/>
            <person name="Aury J.M."/>
            <person name="Wincker P."/>
            <person name="Grigoriev I.V."/>
            <person name="Bonfante P."/>
            <person name="Martin F.M."/>
        </authorList>
    </citation>
    <scope>NUCLEOTIDE SEQUENCE [LARGE SCALE GENOMIC DNA]</scope>
    <source>
        <strain evidence="2 3">RN42</strain>
    </source>
</reference>
<proteinExistence type="predicted"/>
<evidence type="ECO:0000313" key="3">
    <source>
        <dbReference type="Proteomes" id="UP000275078"/>
    </source>
</evidence>
<name>A0A3N4HWT6_ASCIM</name>
<dbReference type="AlphaFoldDB" id="A0A3N4HWT6"/>
<evidence type="ECO:0000313" key="2">
    <source>
        <dbReference type="EMBL" id="RPA77566.1"/>
    </source>
</evidence>
<keyword evidence="3" id="KW-1185">Reference proteome</keyword>
<feature type="region of interest" description="Disordered" evidence="1">
    <location>
        <begin position="285"/>
        <end position="321"/>
    </location>
</feature>
<feature type="region of interest" description="Disordered" evidence="1">
    <location>
        <begin position="151"/>
        <end position="183"/>
    </location>
</feature>
<gene>
    <name evidence="2" type="ORF">BJ508DRAFT_212743</name>
</gene>
<evidence type="ECO:0008006" key="4">
    <source>
        <dbReference type="Google" id="ProtNLM"/>
    </source>
</evidence>
<dbReference type="EMBL" id="ML119724">
    <property type="protein sequence ID" value="RPA77566.1"/>
    <property type="molecule type" value="Genomic_DNA"/>
</dbReference>
<sequence>MPGDEYIFPSNYTFGSRSSLSSHYNPYSSPPTQTLESHVDPLDHWRGLGVSQAHHYDAISAVSGVSSVALSGIPVSEPLLDLYKPIPAYTSSPELENSSYTTPISSSHHYSPMIAYDNNSAPSTPGFPPPMYTSSAMSSYPLIAPQPVMPSRLGKRSYSTHDMSSSPSTPPQPKRRKSTSKDFAMSEDDTLLLKLKDDESLPWKTIAKRFLEQGRGEFKVPTLQMRYKRLKEKIRVWDNEDVTYLHQAKEAIDKEYWELVSRKMQELGCKKKVPGTACEKKWKDLGMEPRTTPEGPPSPALTGDFASQMGGSPYLGSPHAYNSLDDVQELSEHESELGQC</sequence>